<dbReference type="Gene3D" id="3.90.79.10">
    <property type="entry name" value="Nucleoside Triphosphate Pyrophosphohydrolase"/>
    <property type="match status" value="1"/>
</dbReference>
<proteinExistence type="predicted"/>
<accession>A0A5C1QC63</accession>
<dbReference type="Gene3D" id="1.10.10.10">
    <property type="entry name" value="Winged helix-like DNA-binding domain superfamily/Winged helix DNA-binding domain"/>
    <property type="match status" value="1"/>
</dbReference>
<dbReference type="CDD" id="cd18873">
    <property type="entry name" value="NUDIX_NadM_like"/>
    <property type="match status" value="1"/>
</dbReference>
<dbReference type="InterPro" id="IPR011213">
    <property type="entry name" value="NMN_biosyn"/>
</dbReference>
<gene>
    <name evidence="2" type="ORF">EW093_08215</name>
</gene>
<dbReference type="InterPro" id="IPR054105">
    <property type="entry name" value="WHD_NrtR"/>
</dbReference>
<dbReference type="InterPro" id="IPR036388">
    <property type="entry name" value="WH-like_DNA-bd_sf"/>
</dbReference>
<evidence type="ECO:0000313" key="2">
    <source>
        <dbReference type="EMBL" id="QEN04690.1"/>
    </source>
</evidence>
<dbReference type="SUPFAM" id="SSF55811">
    <property type="entry name" value="Nudix"/>
    <property type="match status" value="1"/>
</dbReference>
<reference evidence="2 3" key="1">
    <citation type="submission" date="2019-02" db="EMBL/GenBank/DDBJ databases">
        <authorList>
            <person name="Fomenkov A."/>
            <person name="Dubinina G."/>
            <person name="Grabovich M."/>
            <person name="Vincze T."/>
            <person name="Roberts R.J."/>
        </authorList>
    </citation>
    <scope>NUCLEOTIDE SEQUENCE [LARGE SCALE GENOMIC DNA]</scope>
    <source>
        <strain evidence="2 3">P</strain>
    </source>
</reference>
<sequence>MNREDAITVDLTAVILRVKESEPQVMTVQSPLSLPSGAFSPGKHRTLELGLRSWVQEQTGQKLDYVEQLYTYGNWNRNSVSRHGSRNVTVGYYALIPYVKTDKNLPGRWVNLYSFFPWEDFRCGVPRIVTDVIKPNILNWVSEGLDEAERELRLERVRVNFGDFETWDMSKVLFRYEVLYEAGLVQESHRDWDDWAKSAGYILPITCKKIEDKEYRKLSQAFGVSMEGDHRRILASTTARVRGKIPYRPIVFKLLPKEFTLLKIQRVYESLTGVLMHKQNFRRYIKQGKFVIETGNEDSSGPGRPAATYSFRSGVEAERINIGLNLPFKGK</sequence>
<dbReference type="RefSeq" id="WP_149567933.1">
    <property type="nucleotide sequence ID" value="NZ_CP035807.1"/>
</dbReference>
<dbReference type="PIRSF" id="PIRSF019423">
    <property type="entry name" value="NMN_biosyn"/>
    <property type="match status" value="1"/>
</dbReference>
<organism evidence="2 3">
    <name type="scientific">Thiospirochaeta perfilievii</name>
    <dbReference type="NCBI Taxonomy" id="252967"/>
    <lineage>
        <taxon>Bacteria</taxon>
        <taxon>Pseudomonadati</taxon>
        <taxon>Spirochaetota</taxon>
        <taxon>Spirochaetia</taxon>
        <taxon>Spirochaetales</taxon>
        <taxon>Spirochaetaceae</taxon>
        <taxon>Thiospirochaeta</taxon>
    </lineage>
</organism>
<feature type="domain" description="NrtR DNA-binding winged helix" evidence="1">
    <location>
        <begin position="251"/>
        <end position="311"/>
    </location>
</feature>
<dbReference type="AlphaFoldDB" id="A0A5C1QC63"/>
<protein>
    <submittedName>
        <fullName evidence="2">NAD regulator</fullName>
    </submittedName>
</protein>
<keyword evidence="3" id="KW-1185">Reference proteome</keyword>
<dbReference type="OrthoDB" id="9802805at2"/>
<reference evidence="2 3" key="2">
    <citation type="submission" date="2019-09" db="EMBL/GenBank/DDBJ databases">
        <title>Complete Genome Sequence and Methylome Analysis of free living Spirochaetas.</title>
        <authorList>
            <person name="Leshcheva N."/>
            <person name="Mikheeva N."/>
        </authorList>
    </citation>
    <scope>NUCLEOTIDE SEQUENCE [LARGE SCALE GENOMIC DNA]</scope>
    <source>
        <strain evidence="2 3">P</strain>
    </source>
</reference>
<dbReference type="InterPro" id="IPR015797">
    <property type="entry name" value="NUDIX_hydrolase-like_dom_sf"/>
</dbReference>
<dbReference type="InterPro" id="IPR036390">
    <property type="entry name" value="WH_DNA-bd_sf"/>
</dbReference>
<evidence type="ECO:0000259" key="1">
    <source>
        <dbReference type="Pfam" id="PF21906"/>
    </source>
</evidence>
<dbReference type="SUPFAM" id="SSF46785">
    <property type="entry name" value="Winged helix' DNA-binding domain"/>
    <property type="match status" value="1"/>
</dbReference>
<dbReference type="EMBL" id="CP035807">
    <property type="protein sequence ID" value="QEN04690.1"/>
    <property type="molecule type" value="Genomic_DNA"/>
</dbReference>
<evidence type="ECO:0000313" key="3">
    <source>
        <dbReference type="Proteomes" id="UP000323824"/>
    </source>
</evidence>
<dbReference type="Proteomes" id="UP000323824">
    <property type="component" value="Chromosome"/>
</dbReference>
<dbReference type="KEGG" id="sper:EW093_08215"/>
<name>A0A5C1QC63_9SPIO</name>
<dbReference type="Pfam" id="PF21906">
    <property type="entry name" value="WHD_NrtR"/>
    <property type="match status" value="1"/>
</dbReference>